<dbReference type="InterPro" id="IPR000055">
    <property type="entry name" value="Restrct_endonuc_typeI_TRD"/>
</dbReference>
<sequence length="449" mass="49549">MKAVLPGWMTAPISDLTVKAQKLDPVETGRDQIRYVDIGSLDGPTAVLSEVPEIKAAKAPSRCRQVIAAGDTLYSTVRPYLRKIGYVGNALHGEFASTGYCVLRPKDEIDSKYLFYFVQSQQFEDQILPLQKGVSYPAVLDREVKAQFIPYPALTVQRRIVEILEEHLSHLDAAADYASAALARAASLREELIRRTVTGADVTIPRSGCDLTDAGTQDGDLPSLPQGWTWRRLGDVAEVVGGVTKDSKKQSLPGMVEVPYLRVANVQRGALKLDEVSSIRVTPQKAQALELRAGDVLLNEGGDRDKLARGWVWEGEVPNCIHQNHVFRARLRIDLDPYFLSYTANTLGGRWAERNGKQSVNLASISLSMIRRMPVIVPPEGVSARVVNELRDRLEEVDRLEKAAHRSQAHSASLRRAILAAAFEGKLTGRHTDTEVIEDMVSGHGKAMR</sequence>
<keyword evidence="2" id="KW-0680">Restriction system</keyword>
<accession>A0A077MBB1</accession>
<keyword evidence="3" id="KW-0238">DNA-binding</keyword>
<evidence type="ECO:0000313" key="7">
    <source>
        <dbReference type="Proteomes" id="UP000035720"/>
    </source>
</evidence>
<evidence type="ECO:0000256" key="2">
    <source>
        <dbReference type="ARBA" id="ARBA00022747"/>
    </source>
</evidence>
<gene>
    <name evidence="6" type="ORF">BN13_1300004</name>
</gene>
<dbReference type="PANTHER" id="PTHR43140">
    <property type="entry name" value="TYPE-1 RESTRICTION ENZYME ECOKI SPECIFICITY PROTEIN"/>
    <property type="match status" value="1"/>
</dbReference>
<evidence type="ECO:0000256" key="3">
    <source>
        <dbReference type="ARBA" id="ARBA00023125"/>
    </source>
</evidence>
<dbReference type="STRING" id="1193518.BN13_1300004"/>
<evidence type="ECO:0000313" key="6">
    <source>
        <dbReference type="EMBL" id="CCI51918.1"/>
    </source>
</evidence>
<organism evidence="6 7">
    <name type="scientific">Nostocoides jenkinsii Ben 74</name>
    <dbReference type="NCBI Taxonomy" id="1193518"/>
    <lineage>
        <taxon>Bacteria</taxon>
        <taxon>Bacillati</taxon>
        <taxon>Actinomycetota</taxon>
        <taxon>Actinomycetes</taxon>
        <taxon>Micrococcales</taxon>
        <taxon>Intrasporangiaceae</taxon>
        <taxon>Nostocoides</taxon>
    </lineage>
</organism>
<dbReference type="PANTHER" id="PTHR43140:SF1">
    <property type="entry name" value="TYPE I RESTRICTION ENZYME ECOKI SPECIFICITY SUBUNIT"/>
    <property type="match status" value="1"/>
</dbReference>
<reference evidence="6 7" key="1">
    <citation type="journal article" date="2013" name="ISME J.">
        <title>A metabolic model for members of the genus Tetrasphaera involved in enhanced biological phosphorus removal.</title>
        <authorList>
            <person name="Kristiansen R."/>
            <person name="Nguyen H.T.T."/>
            <person name="Saunders A.M."/>
            <person name="Nielsen J.L."/>
            <person name="Wimmer R."/>
            <person name="Le V.Q."/>
            <person name="McIlroy S.J."/>
            <person name="Petrovski S."/>
            <person name="Seviour R.J."/>
            <person name="Calteau A."/>
            <person name="Nielsen K.L."/>
            <person name="Nielsen P.H."/>
        </authorList>
    </citation>
    <scope>NUCLEOTIDE SEQUENCE [LARGE SCALE GENOMIC DNA]</scope>
    <source>
        <strain evidence="6 7">Ben 74</strain>
    </source>
</reference>
<dbReference type="GO" id="GO:0003677">
    <property type="term" value="F:DNA binding"/>
    <property type="evidence" value="ECO:0007669"/>
    <property type="project" value="UniProtKB-KW"/>
</dbReference>
<comment type="similarity">
    <text evidence="1">Belongs to the type-I restriction system S methylase family.</text>
</comment>
<dbReference type="InterPro" id="IPR051212">
    <property type="entry name" value="Type-I_RE_S_subunit"/>
</dbReference>
<dbReference type="Gene3D" id="3.90.220.20">
    <property type="entry name" value="DNA methylase specificity domains"/>
    <property type="match status" value="2"/>
</dbReference>
<dbReference type="Pfam" id="PF01420">
    <property type="entry name" value="Methylase_S"/>
    <property type="match status" value="1"/>
</dbReference>
<keyword evidence="7" id="KW-1185">Reference proteome</keyword>
<dbReference type="GO" id="GO:0009307">
    <property type="term" value="P:DNA restriction-modification system"/>
    <property type="evidence" value="ECO:0007669"/>
    <property type="project" value="UniProtKB-KW"/>
</dbReference>
<dbReference type="Proteomes" id="UP000035720">
    <property type="component" value="Unassembled WGS sequence"/>
</dbReference>
<proteinExistence type="inferred from homology"/>
<dbReference type="SUPFAM" id="SSF116734">
    <property type="entry name" value="DNA methylase specificity domain"/>
    <property type="match status" value="2"/>
</dbReference>
<dbReference type="EMBL" id="CAJC01000036">
    <property type="protein sequence ID" value="CCI51918.1"/>
    <property type="molecule type" value="Genomic_DNA"/>
</dbReference>
<dbReference type="AlphaFoldDB" id="A0A077MBB1"/>
<comment type="subunit">
    <text evidence="4">The methyltransferase is composed of M and S polypeptides.</text>
</comment>
<dbReference type="InterPro" id="IPR044946">
    <property type="entry name" value="Restrct_endonuc_typeI_TRD_sf"/>
</dbReference>
<protein>
    <recommendedName>
        <fullName evidence="5">Type I restriction modification DNA specificity domain-containing protein</fullName>
    </recommendedName>
</protein>
<evidence type="ECO:0000256" key="1">
    <source>
        <dbReference type="ARBA" id="ARBA00010923"/>
    </source>
</evidence>
<evidence type="ECO:0000256" key="4">
    <source>
        <dbReference type="ARBA" id="ARBA00038652"/>
    </source>
</evidence>
<comment type="caution">
    <text evidence="6">The sequence shown here is derived from an EMBL/GenBank/DDBJ whole genome shotgun (WGS) entry which is preliminary data.</text>
</comment>
<dbReference type="CDD" id="cd17253">
    <property type="entry name" value="RMtype1_S_Eco933I-TRD2-CR2_like"/>
    <property type="match status" value="1"/>
</dbReference>
<feature type="domain" description="Type I restriction modification DNA specificity" evidence="5">
    <location>
        <begin position="56"/>
        <end position="169"/>
    </location>
</feature>
<name>A0A077MBB1_9MICO</name>
<evidence type="ECO:0000259" key="5">
    <source>
        <dbReference type="Pfam" id="PF01420"/>
    </source>
</evidence>